<organism evidence="6 7">
    <name type="scientific">Erythrobacter litoralis (strain HTCC2594)</name>
    <dbReference type="NCBI Taxonomy" id="314225"/>
    <lineage>
        <taxon>Bacteria</taxon>
        <taxon>Pseudomonadati</taxon>
        <taxon>Pseudomonadota</taxon>
        <taxon>Alphaproteobacteria</taxon>
        <taxon>Sphingomonadales</taxon>
        <taxon>Erythrobacteraceae</taxon>
        <taxon>Erythrobacter/Porphyrobacter group</taxon>
        <taxon>Erythrobacter</taxon>
    </lineage>
</organism>
<dbReference type="AlphaFoldDB" id="Q2N8F7"/>
<dbReference type="PANTHER" id="PTHR33337:SF40">
    <property type="entry name" value="CENP-V_GFA DOMAIN-CONTAINING PROTEIN-RELATED"/>
    <property type="match status" value="1"/>
</dbReference>
<evidence type="ECO:0000256" key="2">
    <source>
        <dbReference type="ARBA" id="ARBA00022723"/>
    </source>
</evidence>
<dbReference type="KEGG" id="eli:ELI_09710"/>
<dbReference type="OrthoDB" id="7186766at2"/>
<dbReference type="Pfam" id="PF04828">
    <property type="entry name" value="GFA"/>
    <property type="match status" value="1"/>
</dbReference>
<keyword evidence="3" id="KW-0862">Zinc</keyword>
<dbReference type="SUPFAM" id="SSF51316">
    <property type="entry name" value="Mss4-like"/>
    <property type="match status" value="1"/>
</dbReference>
<evidence type="ECO:0000256" key="3">
    <source>
        <dbReference type="ARBA" id="ARBA00022833"/>
    </source>
</evidence>
<evidence type="ECO:0000256" key="1">
    <source>
        <dbReference type="ARBA" id="ARBA00005495"/>
    </source>
</evidence>
<evidence type="ECO:0000313" key="6">
    <source>
        <dbReference type="EMBL" id="ABC64034.1"/>
    </source>
</evidence>
<protein>
    <recommendedName>
        <fullName evidence="5">CENP-V/GFA domain-containing protein</fullName>
    </recommendedName>
</protein>
<dbReference type="GO" id="GO:0016846">
    <property type="term" value="F:carbon-sulfur lyase activity"/>
    <property type="evidence" value="ECO:0007669"/>
    <property type="project" value="InterPro"/>
</dbReference>
<dbReference type="InterPro" id="IPR006913">
    <property type="entry name" value="CENP-V/GFA"/>
</dbReference>
<dbReference type="HOGENOM" id="CLU_055491_6_2_5"/>
<dbReference type="PANTHER" id="PTHR33337">
    <property type="entry name" value="GFA DOMAIN-CONTAINING PROTEIN"/>
    <property type="match status" value="1"/>
</dbReference>
<sequence>MSEAKSGGCLCGKVRYSVVADPAMAVNCHCKNCQRQSGSAFSTIIGVPDGSVSIEGEYKTYEDHGESGQEVLRDFCGNCGSPLFNRVAATPGLIWIKVGTLDDTADFTPAMHLWTKSKQHWLDLAGATAFETNPV</sequence>
<evidence type="ECO:0000256" key="4">
    <source>
        <dbReference type="ARBA" id="ARBA00023239"/>
    </source>
</evidence>
<accession>Q2N8F7</accession>
<keyword evidence="4" id="KW-0456">Lyase</keyword>
<dbReference type="Gene3D" id="3.90.1590.10">
    <property type="entry name" value="glutathione-dependent formaldehyde- activating enzyme (gfa)"/>
    <property type="match status" value="1"/>
</dbReference>
<dbReference type="GO" id="GO:0046872">
    <property type="term" value="F:metal ion binding"/>
    <property type="evidence" value="ECO:0007669"/>
    <property type="project" value="UniProtKB-KW"/>
</dbReference>
<keyword evidence="2" id="KW-0479">Metal-binding</keyword>
<dbReference type="PROSITE" id="PS51891">
    <property type="entry name" value="CENP_V_GFA"/>
    <property type="match status" value="1"/>
</dbReference>
<dbReference type="InterPro" id="IPR011057">
    <property type="entry name" value="Mss4-like_sf"/>
</dbReference>
<feature type="domain" description="CENP-V/GFA" evidence="5">
    <location>
        <begin position="5"/>
        <end position="108"/>
    </location>
</feature>
<dbReference type="eggNOG" id="COG3791">
    <property type="taxonomic scope" value="Bacteria"/>
</dbReference>
<dbReference type="EMBL" id="CP000157">
    <property type="protein sequence ID" value="ABC64034.1"/>
    <property type="molecule type" value="Genomic_DNA"/>
</dbReference>
<comment type="similarity">
    <text evidence="1">Belongs to the Gfa family.</text>
</comment>
<keyword evidence="7" id="KW-1185">Reference proteome</keyword>
<name>Q2N8F7_ERYLH</name>
<dbReference type="STRING" id="314225.ELI_09710"/>
<reference evidence="7" key="1">
    <citation type="journal article" date="2009" name="J. Bacteriol.">
        <title>Complete genome sequence of Erythrobacter litoralis HTCC2594.</title>
        <authorList>
            <person name="Oh H.M."/>
            <person name="Giovannoni S.J."/>
            <person name="Ferriera S."/>
            <person name="Johnson J."/>
            <person name="Cho J.C."/>
        </authorList>
    </citation>
    <scope>NUCLEOTIDE SEQUENCE [LARGE SCALE GENOMIC DNA]</scope>
    <source>
        <strain evidence="7">HTCC2594</strain>
    </source>
</reference>
<proteinExistence type="inferred from homology"/>
<evidence type="ECO:0000313" key="7">
    <source>
        <dbReference type="Proteomes" id="UP000008808"/>
    </source>
</evidence>
<dbReference type="Proteomes" id="UP000008808">
    <property type="component" value="Chromosome"/>
</dbReference>
<gene>
    <name evidence="6" type="ordered locus">ELI_09710</name>
</gene>
<evidence type="ECO:0000259" key="5">
    <source>
        <dbReference type="PROSITE" id="PS51891"/>
    </source>
</evidence>
<dbReference type="RefSeq" id="WP_011414862.1">
    <property type="nucleotide sequence ID" value="NC_007722.1"/>
</dbReference>